<protein>
    <recommendedName>
        <fullName evidence="4">DUF4401 domain-containing protein</fullName>
    </recommendedName>
</protein>
<feature type="transmembrane region" description="Helical" evidence="1">
    <location>
        <begin position="184"/>
        <end position="200"/>
    </location>
</feature>
<accession>A0ABY9RL71</accession>
<dbReference type="RefSeq" id="WP_309483430.1">
    <property type="nucleotide sequence ID" value="NZ_CP133720.1"/>
</dbReference>
<feature type="transmembrane region" description="Helical" evidence="1">
    <location>
        <begin position="212"/>
        <end position="242"/>
    </location>
</feature>
<organism evidence="2 3">
    <name type="scientific">Undibacterium cyanobacteriorum</name>
    <dbReference type="NCBI Taxonomy" id="3073561"/>
    <lineage>
        <taxon>Bacteria</taxon>
        <taxon>Pseudomonadati</taxon>
        <taxon>Pseudomonadota</taxon>
        <taxon>Betaproteobacteria</taxon>
        <taxon>Burkholderiales</taxon>
        <taxon>Oxalobacteraceae</taxon>
        <taxon>Undibacterium</taxon>
    </lineage>
</organism>
<evidence type="ECO:0008006" key="4">
    <source>
        <dbReference type="Google" id="ProtNLM"/>
    </source>
</evidence>
<reference evidence="2" key="1">
    <citation type="submission" date="2023-09" db="EMBL/GenBank/DDBJ databases">
        <title>Undibacterium sp. 20NA77.5 isolated from freshwater.</title>
        <authorList>
            <person name="Le V."/>
            <person name="Ko S.-R."/>
            <person name="Ahn C.-Y."/>
            <person name="Oh H.-M."/>
        </authorList>
    </citation>
    <scope>NUCLEOTIDE SEQUENCE</scope>
    <source>
        <strain evidence="2">20NA77.5</strain>
    </source>
</reference>
<sequence length="295" mass="31854">MRLPLKLILLALPSLLGSVLLMSYSQVGMGLLLQQVLVGLMGCGFVLWRTSERTEAAMRRRTERDPHQSFRTRIGLITLSLIAIGLLLCIVTAYIAGQTGSPARWLKIADLRLYFAGLIMPASLLLIAVLFWIRRQANLATSALSITIAASLAAQPDASQITAFSLGMIFIIWHSSVSMRLKSAISLALIALSVWTWLQADPLQPVPYVEGVIQLAATVGVGAMLLAILSVAMIPLGLFFIAIKYRISVLIPIALYYVVIMICAYLGLTPMPLLGFGAGPVLGYFLATGLAVGRE</sequence>
<evidence type="ECO:0000256" key="1">
    <source>
        <dbReference type="SAM" id="Phobius"/>
    </source>
</evidence>
<keyword evidence="1" id="KW-1133">Transmembrane helix</keyword>
<keyword evidence="1" id="KW-0472">Membrane</keyword>
<evidence type="ECO:0000313" key="3">
    <source>
        <dbReference type="Proteomes" id="UP001181355"/>
    </source>
</evidence>
<feature type="transmembrane region" description="Helical" evidence="1">
    <location>
        <begin position="274"/>
        <end position="293"/>
    </location>
</feature>
<dbReference type="EMBL" id="CP133720">
    <property type="protein sequence ID" value="WMW81953.1"/>
    <property type="molecule type" value="Genomic_DNA"/>
</dbReference>
<feature type="transmembrane region" description="Helical" evidence="1">
    <location>
        <begin position="72"/>
        <end position="96"/>
    </location>
</feature>
<name>A0ABY9RL71_9BURK</name>
<dbReference type="Proteomes" id="UP001181355">
    <property type="component" value="Chromosome"/>
</dbReference>
<proteinExistence type="predicted"/>
<feature type="transmembrane region" description="Helical" evidence="1">
    <location>
        <begin position="111"/>
        <end position="132"/>
    </location>
</feature>
<feature type="transmembrane region" description="Helical" evidence="1">
    <location>
        <begin position="249"/>
        <end position="268"/>
    </location>
</feature>
<keyword evidence="3" id="KW-1185">Reference proteome</keyword>
<gene>
    <name evidence="2" type="ORF">RF679_06620</name>
</gene>
<evidence type="ECO:0000313" key="2">
    <source>
        <dbReference type="EMBL" id="WMW81953.1"/>
    </source>
</evidence>
<keyword evidence="1" id="KW-0812">Transmembrane</keyword>
<feature type="transmembrane region" description="Helical" evidence="1">
    <location>
        <begin position="31"/>
        <end position="51"/>
    </location>
</feature>